<feature type="domain" description="Amidohydrolase-related" evidence="3">
    <location>
        <begin position="159"/>
        <end position="524"/>
    </location>
</feature>
<dbReference type="PANTHER" id="PTHR43794:SF11">
    <property type="entry name" value="AMIDOHYDROLASE-RELATED DOMAIN-CONTAINING PROTEIN"/>
    <property type="match status" value="1"/>
</dbReference>
<feature type="compositionally biased region" description="Basic residues" evidence="2">
    <location>
        <begin position="53"/>
        <end position="67"/>
    </location>
</feature>
<dbReference type="NCBIfam" id="NF006681">
    <property type="entry name" value="PRK09229.1-2"/>
    <property type="match status" value="1"/>
</dbReference>
<dbReference type="OrthoDB" id="3204583at2"/>
<evidence type="ECO:0000313" key="5">
    <source>
        <dbReference type="Proteomes" id="UP000294739"/>
    </source>
</evidence>
<feature type="compositionally biased region" description="Basic and acidic residues" evidence="2">
    <location>
        <begin position="24"/>
        <end position="35"/>
    </location>
</feature>
<dbReference type="InterPro" id="IPR010252">
    <property type="entry name" value="HutF"/>
</dbReference>
<keyword evidence="5" id="KW-1185">Reference proteome</keyword>
<accession>A0A4R5DNW2</accession>
<proteinExistence type="predicted"/>
<keyword evidence="1 4" id="KW-0378">Hydrolase</keyword>
<dbReference type="InterPro" id="IPR032466">
    <property type="entry name" value="Metal_Hydrolase"/>
</dbReference>
<dbReference type="PANTHER" id="PTHR43794">
    <property type="entry name" value="AMINOHYDROLASE SSNA-RELATED"/>
    <property type="match status" value="1"/>
</dbReference>
<protein>
    <submittedName>
        <fullName evidence="4">Formimidoylglutamate deiminase</fullName>
        <ecNumber evidence="4">3.5.3.13</ecNumber>
    </submittedName>
</protein>
<comment type="caution">
    <text evidence="4">The sequence shown here is derived from an EMBL/GenBank/DDBJ whole genome shotgun (WGS) entry which is preliminary data.</text>
</comment>
<sequence>MAGLPRRRRRRRTLGARRPGTLRAAERVVDARDAVRPAPRAPAVHPARGRTAAGHRRRPRRRHPQRRGHPDHDAVRPQPHRCLPLPRRARGQRRLPGRRRRTGGRTHRAHPVSDTFWAELAWVGDVPAAQVRIEVDDGVIVAVVPGTDPATGDERLPGIVLPGFANAHSHAFHRALRGRTHTGRGSFWTWRTSMYALAERLTPDSYHRLALAVYAEMALAGVTVVGEFHYLHHGPGGAPYADPNAMAAALRQAAADAGVRLTLLDTCYLTGGIGQPLGGAQLRFGDGTAVRWAERASDLRDDPMTRVGAAIHSVRAVPPDAVAVVAEWAARRGAPLHVHLSEQVAENEATLAAYGRTPARLLADHGALTDRTTAVHANHVDDGDIALLGAARSAVCACPTTEQDLADGLSPARALASAGSPLCLGSDQHAVVDLLAEARLLEMHERLGTGRRGSFTPAELVAALTHRGHTALGWPGNGRIAVGAAADLVAVRTDTVRTAGTDPAQIALTAGAADVHTVVAGGRTIVRDGRHERGDVAGLFAEAIDPLWEFA</sequence>
<dbReference type="Proteomes" id="UP000294739">
    <property type="component" value="Unassembled WGS sequence"/>
</dbReference>
<dbReference type="InterPro" id="IPR011059">
    <property type="entry name" value="Metal-dep_hydrolase_composite"/>
</dbReference>
<dbReference type="Pfam" id="PF01979">
    <property type="entry name" value="Amidohydro_1"/>
    <property type="match status" value="1"/>
</dbReference>
<feature type="compositionally biased region" description="Basic residues" evidence="2">
    <location>
        <begin position="1"/>
        <end position="15"/>
    </location>
</feature>
<feature type="compositionally biased region" description="Low complexity" evidence="2">
    <location>
        <begin position="36"/>
        <end position="52"/>
    </location>
</feature>
<dbReference type="InParanoid" id="A0A4R5DNW2"/>
<feature type="region of interest" description="Disordered" evidence="2">
    <location>
        <begin position="1"/>
        <end position="109"/>
    </location>
</feature>
<gene>
    <name evidence="4" type="ORF">E1269_01715</name>
</gene>
<dbReference type="GO" id="GO:0050416">
    <property type="term" value="F:formimidoylglutamate deiminase activity"/>
    <property type="evidence" value="ECO:0007669"/>
    <property type="project" value="UniProtKB-EC"/>
</dbReference>
<organism evidence="4 5">
    <name type="scientific">Jiangella asiatica</name>
    <dbReference type="NCBI Taxonomy" id="2530372"/>
    <lineage>
        <taxon>Bacteria</taxon>
        <taxon>Bacillati</taxon>
        <taxon>Actinomycetota</taxon>
        <taxon>Actinomycetes</taxon>
        <taxon>Jiangellales</taxon>
        <taxon>Jiangellaceae</taxon>
        <taxon>Jiangella</taxon>
    </lineage>
</organism>
<dbReference type="SUPFAM" id="SSF51556">
    <property type="entry name" value="Metallo-dependent hydrolases"/>
    <property type="match status" value="1"/>
</dbReference>
<dbReference type="EMBL" id="SMKZ01000001">
    <property type="protein sequence ID" value="TDE16026.1"/>
    <property type="molecule type" value="Genomic_DNA"/>
</dbReference>
<dbReference type="Gene3D" id="3.20.20.140">
    <property type="entry name" value="Metal-dependent hydrolases"/>
    <property type="match status" value="1"/>
</dbReference>
<evidence type="ECO:0000313" key="4">
    <source>
        <dbReference type="EMBL" id="TDE16026.1"/>
    </source>
</evidence>
<dbReference type="InterPro" id="IPR050287">
    <property type="entry name" value="MTA/SAH_deaminase"/>
</dbReference>
<feature type="compositionally biased region" description="Basic residues" evidence="2">
    <location>
        <begin position="87"/>
        <end position="109"/>
    </location>
</feature>
<dbReference type="Gene3D" id="2.30.40.10">
    <property type="entry name" value="Urease, subunit C, domain 1"/>
    <property type="match status" value="1"/>
</dbReference>
<dbReference type="AlphaFoldDB" id="A0A4R5DNW2"/>
<name>A0A4R5DNW2_9ACTN</name>
<evidence type="ECO:0000256" key="1">
    <source>
        <dbReference type="ARBA" id="ARBA00022801"/>
    </source>
</evidence>
<dbReference type="SUPFAM" id="SSF51338">
    <property type="entry name" value="Composite domain of metallo-dependent hydrolases"/>
    <property type="match status" value="1"/>
</dbReference>
<dbReference type="NCBIfam" id="TIGR02022">
    <property type="entry name" value="hutF"/>
    <property type="match status" value="1"/>
</dbReference>
<evidence type="ECO:0000256" key="2">
    <source>
        <dbReference type="SAM" id="MobiDB-lite"/>
    </source>
</evidence>
<dbReference type="InterPro" id="IPR006680">
    <property type="entry name" value="Amidohydro-rel"/>
</dbReference>
<reference evidence="4 5" key="1">
    <citation type="submission" date="2019-03" db="EMBL/GenBank/DDBJ databases">
        <title>Draft genome sequences of novel Actinobacteria.</title>
        <authorList>
            <person name="Sahin N."/>
            <person name="Ay H."/>
            <person name="Saygin H."/>
        </authorList>
    </citation>
    <scope>NUCLEOTIDE SEQUENCE [LARGE SCALE GENOMIC DNA]</scope>
    <source>
        <strain evidence="4 5">5K138</strain>
    </source>
</reference>
<evidence type="ECO:0000259" key="3">
    <source>
        <dbReference type="Pfam" id="PF01979"/>
    </source>
</evidence>
<dbReference type="EC" id="3.5.3.13" evidence="4"/>